<dbReference type="Gene3D" id="1.10.287.1060">
    <property type="entry name" value="ESAT-6-like"/>
    <property type="match status" value="1"/>
</dbReference>
<dbReference type="InterPro" id="IPR005024">
    <property type="entry name" value="Snf7_fam"/>
</dbReference>
<evidence type="ECO:0008006" key="7">
    <source>
        <dbReference type="Google" id="ProtNLM"/>
    </source>
</evidence>
<dbReference type="PANTHER" id="PTHR22761">
    <property type="entry name" value="CHARGED MULTIVESICULAR BODY PROTEIN"/>
    <property type="match status" value="1"/>
</dbReference>
<dbReference type="PANTHER" id="PTHR22761:SF12">
    <property type="entry name" value="CHARGED MULTIVESICULAR BODY PROTEIN 5"/>
    <property type="match status" value="1"/>
</dbReference>
<dbReference type="Proteomes" id="UP000355283">
    <property type="component" value="Unassembled WGS sequence"/>
</dbReference>
<keyword evidence="6" id="KW-1185">Reference proteome</keyword>
<dbReference type="OrthoDB" id="3973241at2759"/>
<gene>
    <name evidence="5" type="ORF">NSK_006344</name>
</gene>
<organism evidence="5 6">
    <name type="scientific">Nannochloropsis salina CCMP1776</name>
    <dbReference type="NCBI Taxonomy" id="1027361"/>
    <lineage>
        <taxon>Eukaryota</taxon>
        <taxon>Sar</taxon>
        <taxon>Stramenopiles</taxon>
        <taxon>Ochrophyta</taxon>
        <taxon>Eustigmatophyceae</taxon>
        <taxon>Eustigmatales</taxon>
        <taxon>Monodopsidaceae</taxon>
        <taxon>Microchloropsis</taxon>
        <taxon>Microchloropsis salina</taxon>
    </lineage>
</organism>
<evidence type="ECO:0000256" key="2">
    <source>
        <dbReference type="ARBA" id="ARBA00023054"/>
    </source>
</evidence>
<evidence type="ECO:0000313" key="6">
    <source>
        <dbReference type="Proteomes" id="UP000355283"/>
    </source>
</evidence>
<dbReference type="Pfam" id="PF03357">
    <property type="entry name" value="Snf7"/>
    <property type="match status" value="1"/>
</dbReference>
<comment type="caution">
    <text evidence="5">The sequence shown here is derived from an EMBL/GenBank/DDBJ whole genome shotgun (WGS) entry which is preliminary data.</text>
</comment>
<sequence length="227" mass="24741">MNRIFGQKKVQAPAPSLGDASGKIDGRLKGLDDKIKALDDELRKFQVLIKRSSGATQANHKRRAIDVLKRKKMYEQQRDQLAAQSFNVDQTNFALDSVKDTITTVDAMKGAHKALKVEAKKVKIDDIEDLTDDLADMMEDMNEINDALGRNYGVSDEIDEADLDAELAGLEDELEGLGEMEADATASSVEATPAYLLPSEPVNAPEAKIGAQTTTDEFGLPVAPVHN</sequence>
<dbReference type="GO" id="GO:0005771">
    <property type="term" value="C:multivesicular body"/>
    <property type="evidence" value="ECO:0007669"/>
    <property type="project" value="TreeGrafter"/>
</dbReference>
<name>A0A4D9CUR9_9STRA</name>
<proteinExistence type="inferred from homology"/>
<dbReference type="Gene3D" id="6.10.250.1710">
    <property type="match status" value="1"/>
</dbReference>
<evidence type="ECO:0000256" key="1">
    <source>
        <dbReference type="ARBA" id="ARBA00006190"/>
    </source>
</evidence>
<evidence type="ECO:0000313" key="5">
    <source>
        <dbReference type="EMBL" id="TFJ82334.1"/>
    </source>
</evidence>
<keyword evidence="2 3" id="KW-0175">Coiled coil</keyword>
<feature type="coiled-coil region" evidence="3">
    <location>
        <begin position="127"/>
        <end position="180"/>
    </location>
</feature>
<dbReference type="AlphaFoldDB" id="A0A4D9CUR9"/>
<evidence type="ECO:0000256" key="4">
    <source>
        <dbReference type="SAM" id="MobiDB-lite"/>
    </source>
</evidence>
<comment type="similarity">
    <text evidence="1">Belongs to the SNF7 family.</text>
</comment>
<dbReference type="GO" id="GO:0006900">
    <property type="term" value="P:vesicle budding from membrane"/>
    <property type="evidence" value="ECO:0007669"/>
    <property type="project" value="TreeGrafter"/>
</dbReference>
<reference evidence="5 6" key="1">
    <citation type="submission" date="2019-01" db="EMBL/GenBank/DDBJ databases">
        <title>Nuclear Genome Assembly of the Microalgal Biofuel strain Nannochloropsis salina CCMP1776.</title>
        <authorList>
            <person name="Hovde B."/>
        </authorList>
    </citation>
    <scope>NUCLEOTIDE SEQUENCE [LARGE SCALE GENOMIC DNA]</scope>
    <source>
        <strain evidence="5 6">CCMP1776</strain>
    </source>
</reference>
<accession>A0A4D9CUR9</accession>
<dbReference type="GO" id="GO:0032511">
    <property type="term" value="P:late endosome to vacuole transport via multivesicular body sorting pathway"/>
    <property type="evidence" value="ECO:0007669"/>
    <property type="project" value="TreeGrafter"/>
</dbReference>
<feature type="region of interest" description="Disordered" evidence="4">
    <location>
        <begin position="1"/>
        <end position="21"/>
    </location>
</feature>
<evidence type="ECO:0000256" key="3">
    <source>
        <dbReference type="SAM" id="Coils"/>
    </source>
</evidence>
<protein>
    <recommendedName>
        <fullName evidence="7">Charged multivesicular body protein 5</fullName>
    </recommendedName>
</protein>
<dbReference type="EMBL" id="SDOX01000115">
    <property type="protein sequence ID" value="TFJ82334.1"/>
    <property type="molecule type" value="Genomic_DNA"/>
</dbReference>